<proteinExistence type="predicted"/>
<feature type="compositionally biased region" description="Basic residues" evidence="1">
    <location>
        <begin position="39"/>
        <end position="62"/>
    </location>
</feature>
<dbReference type="AlphaFoldDB" id="A0A822XXP3"/>
<name>A0A822XXP3_NELNU</name>
<accession>A0A822XXP3</accession>
<organism evidence="2 3">
    <name type="scientific">Nelumbo nucifera</name>
    <name type="common">Sacred lotus</name>
    <dbReference type="NCBI Taxonomy" id="4432"/>
    <lineage>
        <taxon>Eukaryota</taxon>
        <taxon>Viridiplantae</taxon>
        <taxon>Streptophyta</taxon>
        <taxon>Embryophyta</taxon>
        <taxon>Tracheophyta</taxon>
        <taxon>Spermatophyta</taxon>
        <taxon>Magnoliopsida</taxon>
        <taxon>Proteales</taxon>
        <taxon>Nelumbonaceae</taxon>
        <taxon>Nelumbo</taxon>
    </lineage>
</organism>
<dbReference type="EMBL" id="DUZY01000001">
    <property type="protein sequence ID" value="DAD23879.1"/>
    <property type="molecule type" value="Genomic_DNA"/>
</dbReference>
<sequence length="62" mass="7116">MEDLGWVGVKMFSEAGSAMASSPALTVSLDPNQPMAKDKKNKTRKKKKRKRTRRKHERMKLT</sequence>
<evidence type="ECO:0000256" key="1">
    <source>
        <dbReference type="SAM" id="MobiDB-lite"/>
    </source>
</evidence>
<protein>
    <submittedName>
        <fullName evidence="2">Uncharacterized protein</fullName>
    </submittedName>
</protein>
<keyword evidence="3" id="KW-1185">Reference proteome</keyword>
<comment type="caution">
    <text evidence="2">The sequence shown here is derived from an EMBL/GenBank/DDBJ whole genome shotgun (WGS) entry which is preliminary data.</text>
</comment>
<evidence type="ECO:0000313" key="3">
    <source>
        <dbReference type="Proteomes" id="UP000607653"/>
    </source>
</evidence>
<gene>
    <name evidence="2" type="ORF">HUJ06_025342</name>
</gene>
<evidence type="ECO:0000313" key="2">
    <source>
        <dbReference type="EMBL" id="DAD23879.1"/>
    </source>
</evidence>
<dbReference type="Proteomes" id="UP000607653">
    <property type="component" value="Unassembled WGS sequence"/>
</dbReference>
<feature type="region of interest" description="Disordered" evidence="1">
    <location>
        <begin position="17"/>
        <end position="62"/>
    </location>
</feature>
<reference evidence="2 3" key="1">
    <citation type="journal article" date="2020" name="Mol. Biol. Evol.">
        <title>Distinct Expression and Methylation Patterns for Genes with Different Fates following a Single Whole-Genome Duplication in Flowering Plants.</title>
        <authorList>
            <person name="Shi T."/>
            <person name="Rahmani R.S."/>
            <person name="Gugger P.F."/>
            <person name="Wang M."/>
            <person name="Li H."/>
            <person name="Zhang Y."/>
            <person name="Li Z."/>
            <person name="Wang Q."/>
            <person name="Van de Peer Y."/>
            <person name="Marchal K."/>
            <person name="Chen J."/>
        </authorList>
    </citation>
    <scope>NUCLEOTIDE SEQUENCE [LARGE SCALE GENOMIC DNA]</scope>
    <source>
        <tissue evidence="2">Leaf</tissue>
    </source>
</reference>
<feature type="compositionally biased region" description="Polar residues" evidence="1">
    <location>
        <begin position="19"/>
        <end position="31"/>
    </location>
</feature>